<dbReference type="Proteomes" id="UP001610104">
    <property type="component" value="Unassembled WGS sequence"/>
</dbReference>
<reference evidence="1 2" key="1">
    <citation type="submission" date="2024-02" db="EMBL/GenBank/DDBJ databases">
        <title>A Gaetbulibacter species isolated from tidal flats and genomic insights of their niches.</title>
        <authorList>
            <person name="Ye Y."/>
        </authorList>
    </citation>
    <scope>NUCLEOTIDE SEQUENCE [LARGE SCALE GENOMIC DNA]</scope>
    <source>
        <strain evidence="1 2">KEM-8</strain>
    </source>
</reference>
<evidence type="ECO:0000313" key="1">
    <source>
        <dbReference type="EMBL" id="MFH6767872.1"/>
    </source>
</evidence>
<organism evidence="1 2">
    <name type="scientific">Gaetbulibacter aquiaggeris</name>
    <dbReference type="NCBI Taxonomy" id="1735373"/>
    <lineage>
        <taxon>Bacteria</taxon>
        <taxon>Pseudomonadati</taxon>
        <taxon>Bacteroidota</taxon>
        <taxon>Flavobacteriia</taxon>
        <taxon>Flavobacteriales</taxon>
        <taxon>Flavobacteriaceae</taxon>
        <taxon>Gaetbulibacter</taxon>
    </lineage>
</organism>
<protein>
    <submittedName>
        <fullName evidence="1">Uncharacterized protein</fullName>
    </submittedName>
</protein>
<sequence length="41" mass="4620">MARTNNDQSRIAFEMEIANQLQAKAIKGTESYARAPKKLPK</sequence>
<evidence type="ECO:0000313" key="2">
    <source>
        <dbReference type="Proteomes" id="UP001610104"/>
    </source>
</evidence>
<keyword evidence="2" id="KW-1185">Reference proteome</keyword>
<accession>A0ABW7MM33</accession>
<proteinExistence type="predicted"/>
<name>A0ABW7MM33_9FLAO</name>
<gene>
    <name evidence="1" type="ORF">V8G56_03910</name>
</gene>
<comment type="caution">
    <text evidence="1">The sequence shown here is derived from an EMBL/GenBank/DDBJ whole genome shotgun (WGS) entry which is preliminary data.</text>
</comment>
<dbReference type="RefSeq" id="WP_395437152.1">
    <property type="nucleotide sequence ID" value="NZ_JBAWKC010000001.1"/>
</dbReference>
<dbReference type="EMBL" id="JBAWKC010000001">
    <property type="protein sequence ID" value="MFH6767872.1"/>
    <property type="molecule type" value="Genomic_DNA"/>
</dbReference>